<reference evidence="3" key="1">
    <citation type="journal article" date="2010" name="Science">
        <title>Signatures of adaptation to obligate biotrophy in the Hyaloperonospora arabidopsidis genome.</title>
        <authorList>
            <person name="Baxter L."/>
            <person name="Tripathy S."/>
            <person name="Ishaque N."/>
            <person name="Boot N."/>
            <person name="Cabral A."/>
            <person name="Kemen E."/>
            <person name="Thines M."/>
            <person name="Ah-Fong A."/>
            <person name="Anderson R."/>
            <person name="Badejoko W."/>
            <person name="Bittner-Eddy P."/>
            <person name="Boore J.L."/>
            <person name="Chibucos M.C."/>
            <person name="Coates M."/>
            <person name="Dehal P."/>
            <person name="Delehaunty K."/>
            <person name="Dong S."/>
            <person name="Downton P."/>
            <person name="Dumas B."/>
            <person name="Fabro G."/>
            <person name="Fronick C."/>
            <person name="Fuerstenberg S.I."/>
            <person name="Fulton L."/>
            <person name="Gaulin E."/>
            <person name="Govers F."/>
            <person name="Hughes L."/>
            <person name="Humphray S."/>
            <person name="Jiang R.H."/>
            <person name="Judelson H."/>
            <person name="Kamoun S."/>
            <person name="Kyung K."/>
            <person name="Meijer H."/>
            <person name="Minx P."/>
            <person name="Morris P."/>
            <person name="Nelson J."/>
            <person name="Phuntumart V."/>
            <person name="Qutob D."/>
            <person name="Rehmany A."/>
            <person name="Rougon-Cardoso A."/>
            <person name="Ryden P."/>
            <person name="Torto-Alalibo T."/>
            <person name="Studholme D."/>
            <person name="Wang Y."/>
            <person name="Win J."/>
            <person name="Wood J."/>
            <person name="Clifton S.W."/>
            <person name="Rogers J."/>
            <person name="Van den Ackerveken G."/>
            <person name="Jones J.D."/>
            <person name="McDowell J.M."/>
            <person name="Beynon J."/>
            <person name="Tyler B.M."/>
        </authorList>
    </citation>
    <scope>NUCLEOTIDE SEQUENCE [LARGE SCALE GENOMIC DNA]</scope>
    <source>
        <strain evidence="3">Emoy2</strain>
    </source>
</reference>
<feature type="compositionally biased region" description="Basic residues" evidence="1">
    <location>
        <begin position="172"/>
        <end position="184"/>
    </location>
</feature>
<feature type="compositionally biased region" description="Basic and acidic residues" evidence="1">
    <location>
        <begin position="218"/>
        <end position="227"/>
    </location>
</feature>
<reference evidence="2" key="2">
    <citation type="submission" date="2015-06" db="UniProtKB">
        <authorList>
            <consortium name="EnsemblProtists"/>
        </authorList>
    </citation>
    <scope>IDENTIFICATION</scope>
    <source>
        <strain evidence="2">Emoy2</strain>
    </source>
</reference>
<name>M4BPJ9_HYAAE</name>
<dbReference type="HOGENOM" id="CLU_1221682_0_0_1"/>
<dbReference type="Proteomes" id="UP000011713">
    <property type="component" value="Unassembled WGS sequence"/>
</dbReference>
<sequence length="227" mass="24554">MDTCTPDSRTSTVCKLTVKLAGCPEFMCGIVRLIRYGGTIILKHPEVGNRLQRLNCGDVGHPMARCRYDADQIRGPGSQVATEQEVGGLEDLAVPFGSMAEVKRMASLRLQLQVENDIKAKDAVEPSQTPVGAAAIDYDTVLPVAATPPINAGNLVAPAPKKQWMTVPIRRGRASRPRPQHHPQRAPITSTGFADLAEQSDDEDDDGSFVEAVPNIDRSNDVASREE</sequence>
<evidence type="ECO:0000313" key="3">
    <source>
        <dbReference type="Proteomes" id="UP000011713"/>
    </source>
</evidence>
<protein>
    <submittedName>
        <fullName evidence="2">Uncharacterized protein</fullName>
    </submittedName>
</protein>
<organism evidence="2 3">
    <name type="scientific">Hyaloperonospora arabidopsidis (strain Emoy2)</name>
    <name type="common">Downy mildew agent</name>
    <name type="synonym">Peronospora arabidopsidis</name>
    <dbReference type="NCBI Taxonomy" id="559515"/>
    <lineage>
        <taxon>Eukaryota</taxon>
        <taxon>Sar</taxon>
        <taxon>Stramenopiles</taxon>
        <taxon>Oomycota</taxon>
        <taxon>Peronosporomycetes</taxon>
        <taxon>Peronosporales</taxon>
        <taxon>Peronosporaceae</taxon>
        <taxon>Hyaloperonospora</taxon>
    </lineage>
</organism>
<keyword evidence="3" id="KW-1185">Reference proteome</keyword>
<feature type="compositionally biased region" description="Acidic residues" evidence="1">
    <location>
        <begin position="198"/>
        <end position="208"/>
    </location>
</feature>
<evidence type="ECO:0000256" key="1">
    <source>
        <dbReference type="SAM" id="MobiDB-lite"/>
    </source>
</evidence>
<dbReference type="EMBL" id="JH598517">
    <property type="status" value="NOT_ANNOTATED_CDS"/>
    <property type="molecule type" value="Genomic_DNA"/>
</dbReference>
<dbReference type="AlphaFoldDB" id="M4BPJ9"/>
<feature type="region of interest" description="Disordered" evidence="1">
    <location>
        <begin position="172"/>
        <end position="227"/>
    </location>
</feature>
<proteinExistence type="predicted"/>
<dbReference type="InParanoid" id="M4BPJ9"/>
<dbReference type="EnsemblProtists" id="HpaT808338">
    <property type="protein sequence ID" value="HpaP808338"/>
    <property type="gene ID" value="HpaG808338"/>
</dbReference>
<accession>M4BPJ9</accession>
<evidence type="ECO:0000313" key="2">
    <source>
        <dbReference type="EnsemblProtists" id="HpaP808338"/>
    </source>
</evidence>
<dbReference type="VEuPathDB" id="FungiDB:HpaG808338"/>